<dbReference type="EMBL" id="VZQQ01000001">
    <property type="protein sequence ID" value="MBC8745105.1"/>
    <property type="molecule type" value="Genomic_DNA"/>
</dbReference>
<organism evidence="2 3">
    <name type="scientific">Paraburkholderia podalyriae</name>
    <dbReference type="NCBI Taxonomy" id="1938811"/>
    <lineage>
        <taxon>Bacteria</taxon>
        <taxon>Pseudomonadati</taxon>
        <taxon>Pseudomonadota</taxon>
        <taxon>Betaproteobacteria</taxon>
        <taxon>Burkholderiales</taxon>
        <taxon>Burkholderiaceae</taxon>
        <taxon>Paraburkholderia</taxon>
    </lineage>
</organism>
<feature type="compositionally biased region" description="Basic and acidic residues" evidence="1">
    <location>
        <begin position="128"/>
        <end position="141"/>
    </location>
</feature>
<evidence type="ECO:0000313" key="3">
    <source>
        <dbReference type="Proteomes" id="UP000736373"/>
    </source>
</evidence>
<dbReference type="RefSeq" id="WP_187632278.1">
    <property type="nucleotide sequence ID" value="NZ_VZQQ01000001.1"/>
</dbReference>
<dbReference type="Proteomes" id="UP000736373">
    <property type="component" value="Unassembled WGS sequence"/>
</dbReference>
<keyword evidence="3" id="KW-1185">Reference proteome</keyword>
<accession>A0ABR7PFP6</accession>
<feature type="region of interest" description="Disordered" evidence="1">
    <location>
        <begin position="106"/>
        <end position="141"/>
    </location>
</feature>
<protein>
    <submittedName>
        <fullName evidence="2">Uncharacterized protein</fullName>
    </submittedName>
</protein>
<proteinExistence type="predicted"/>
<evidence type="ECO:0000313" key="2">
    <source>
        <dbReference type="EMBL" id="MBC8745105.1"/>
    </source>
</evidence>
<reference evidence="2 3" key="1">
    <citation type="submission" date="2019-09" db="EMBL/GenBank/DDBJ databases">
        <title>Paraburkholderia podalyriae sp. nov., A South African Podalyria-associated rhizobium.</title>
        <authorList>
            <person name="Mavima L."/>
            <person name="Beukes C.W."/>
            <person name="Palmer M."/>
            <person name="De Meyer S.E."/>
            <person name="James E.K."/>
            <person name="Maluk M."/>
            <person name="Avontuur J.R."/>
            <person name="Chan W.Y."/>
            <person name="Venter S.N."/>
            <person name="Steenkamp E.T."/>
        </authorList>
    </citation>
    <scope>NUCLEOTIDE SEQUENCE [LARGE SCALE GENOMIC DNA]</scope>
    <source>
        <strain evidence="2 3">WC7.3b</strain>
    </source>
</reference>
<gene>
    <name evidence="2" type="ORF">F6X42_00220</name>
</gene>
<evidence type="ECO:0000256" key="1">
    <source>
        <dbReference type="SAM" id="MobiDB-lite"/>
    </source>
</evidence>
<sequence>MTVRQSKRLNEISIFPYVKPRDFLMHKEFTHDCVLAAMVPGWGLDISEIEDAVFGGTTDIETLNCLFLSLQHLANRSDISVSFDQKGELIYETPLFTRGWHGKSNDRLPTHLRRGSTARESPAVARTSAERHPQSEAERTKWTSRYDRLRPVGKPLSYSNLLGEMEVGRLYCPAYFEAIFKAHHTDVRMLAEKAIKRGDVIPMIDDCGRLWYCRPASTRVLG</sequence>
<name>A0ABR7PFP6_9BURK</name>
<comment type="caution">
    <text evidence="2">The sequence shown here is derived from an EMBL/GenBank/DDBJ whole genome shotgun (WGS) entry which is preliminary data.</text>
</comment>